<dbReference type="Proteomes" id="UP000672011">
    <property type="component" value="Chromosome"/>
</dbReference>
<keyword evidence="1" id="KW-0732">Signal</keyword>
<evidence type="ECO:0000313" key="3">
    <source>
        <dbReference type="Proteomes" id="UP000672011"/>
    </source>
</evidence>
<organism evidence="2 3">
    <name type="scientific">Faecalibacter bovis</name>
    <dbReference type="NCBI Taxonomy" id="2898187"/>
    <lineage>
        <taxon>Bacteria</taxon>
        <taxon>Pseudomonadati</taxon>
        <taxon>Bacteroidota</taxon>
        <taxon>Flavobacteriia</taxon>
        <taxon>Flavobacteriales</taxon>
        <taxon>Weeksellaceae</taxon>
        <taxon>Faecalibacter</taxon>
    </lineage>
</organism>
<feature type="chain" id="PRO_5046798496" evidence="1">
    <location>
        <begin position="23"/>
        <end position="220"/>
    </location>
</feature>
<keyword evidence="3" id="KW-1185">Reference proteome</keyword>
<name>A0ABX7XBW7_9FLAO</name>
<protein>
    <submittedName>
        <fullName evidence="2">Uncharacterized protein</fullName>
    </submittedName>
</protein>
<dbReference type="RefSeq" id="WP_230476038.1">
    <property type="nucleotide sequence ID" value="NZ_CP072842.1"/>
</dbReference>
<dbReference type="EMBL" id="CP072842">
    <property type="protein sequence ID" value="QTV05398.1"/>
    <property type="molecule type" value="Genomic_DNA"/>
</dbReference>
<accession>A0ABX7XBW7</accession>
<sequence>MNYKILILSLFISIQTSISLNAQVVNQDEIGYDISTMEEKYPEVFTTIKPQNPDTAYEIGKRTQGFLQDFIGENGKAQFYLIYAQHLQKLNQSEQITAYRPKVILLLQSINRINQLIDTKVAYYDQMQSLLVAYAEHALFEAQSIDPSKFEKVDVNKQKKLFIKSIQQKVKTKNQQLNLNTFPNYNKNQEIIEQEIKSIENLISDTFLLKSAQIFHYTYY</sequence>
<evidence type="ECO:0000313" key="2">
    <source>
        <dbReference type="EMBL" id="QTV05398.1"/>
    </source>
</evidence>
<proteinExistence type="predicted"/>
<reference evidence="2 3" key="1">
    <citation type="journal article" date="2021" name="Int. J. Syst. Evol. Microbiol.">
        <title>Faecalibacter bovis sp. nov., isolated from cow faeces.</title>
        <authorList>
            <person name="Li F."/>
            <person name="Zhao W."/>
            <person name="Hong Q."/>
            <person name="Shao Q."/>
            <person name="Song J."/>
            <person name="Yang S."/>
        </authorList>
    </citation>
    <scope>NUCLEOTIDE SEQUENCE [LARGE SCALE GENOMIC DNA]</scope>
    <source>
        <strain evidence="2 3">ZY171143</strain>
    </source>
</reference>
<feature type="signal peptide" evidence="1">
    <location>
        <begin position="1"/>
        <end position="22"/>
    </location>
</feature>
<reference evidence="3" key="2">
    <citation type="submission" date="2021-04" db="EMBL/GenBank/DDBJ databases">
        <title>Taxonomy of Flavobacteriaceae bacterium ZY171143.</title>
        <authorList>
            <person name="Li F."/>
        </authorList>
    </citation>
    <scope>NUCLEOTIDE SEQUENCE [LARGE SCALE GENOMIC DNA]</scope>
    <source>
        <strain evidence="3">ZY171143</strain>
    </source>
</reference>
<evidence type="ECO:0000256" key="1">
    <source>
        <dbReference type="SAM" id="SignalP"/>
    </source>
</evidence>
<gene>
    <name evidence="2" type="ORF">J9309_11570</name>
</gene>